<keyword evidence="2" id="KW-0732">Signal</keyword>
<dbReference type="PANTHER" id="PTHR35399:SF2">
    <property type="entry name" value="DUF839 DOMAIN-CONTAINING PROTEIN"/>
    <property type="match status" value="1"/>
</dbReference>
<proteinExistence type="predicted"/>
<feature type="chain" id="PRO_5004554745" evidence="2">
    <location>
        <begin position="22"/>
        <end position="640"/>
    </location>
</feature>
<dbReference type="InterPro" id="IPR008557">
    <property type="entry name" value="PhoX"/>
</dbReference>
<keyword evidence="4" id="KW-1185">Reference proteome</keyword>
<evidence type="ECO:0000313" key="3">
    <source>
        <dbReference type="EMBL" id="EPX62200.1"/>
    </source>
</evidence>
<accession>S9PCU7</accession>
<dbReference type="PANTHER" id="PTHR35399">
    <property type="entry name" value="SLR8030 PROTEIN"/>
    <property type="match status" value="1"/>
</dbReference>
<feature type="signal peptide" evidence="2">
    <location>
        <begin position="1"/>
        <end position="21"/>
    </location>
</feature>
<evidence type="ECO:0000313" key="4">
    <source>
        <dbReference type="Proteomes" id="UP000011682"/>
    </source>
</evidence>
<organism evidence="3 4">
    <name type="scientific">Cystobacter fuscus (strain ATCC 25194 / DSM 2262 / NBRC 100088 / M29)</name>
    <dbReference type="NCBI Taxonomy" id="1242864"/>
    <lineage>
        <taxon>Bacteria</taxon>
        <taxon>Pseudomonadati</taxon>
        <taxon>Myxococcota</taxon>
        <taxon>Myxococcia</taxon>
        <taxon>Myxococcales</taxon>
        <taxon>Cystobacterineae</taxon>
        <taxon>Archangiaceae</taxon>
        <taxon>Cystobacter</taxon>
    </lineage>
</organism>
<evidence type="ECO:0000256" key="2">
    <source>
        <dbReference type="SAM" id="SignalP"/>
    </source>
</evidence>
<sequence length="640" mass="68715">MRRTGHLVCASLTTLALSACTGETGAPGSPGAPGAPGPQGPAGQGRSLSFTPANAARTLDEKRAVYASPKASVNGQEVSLRYETVLRSGQPLGEHIFGRMIQKDGGPVKNTDGSDFISPSNDFSALIQKGNRLFELTQFETTPASMYLSELRQASDGKLTAISTRPIDFSSVQGYWIPCAGSVSPWNTNLSSEEYPSDARAYESAASVSALTQAERSMLRYWGLDPATASIAEAKAVYSPYRYGYVIEVAVDDSGGTTVAKHYAAGRRALELAYVMPDRRTVYLSDDGSNDGFYMFVATRPGDLSEGQLYAARWFQTTPTGQPSGRADIYWLPLGPSATDAEVKALIDGGIQFSHIFETEPQGSDGTCPSAASGFRAINTETGRECLRLKPGQELAASRLESRRYAAYVGGTTEFRKTEGITYNPAAHRLYVSFSELNHGMIDDPKGKDLGGGNHIQVARNDCGAVYEMVVSPNVQLGSDYVVESAAPLVEGMWLKAPGASLYPSNSPFYDPTFTTVDSNGVSNPGIANVCSVNGIANPDNLSFINGYDTLLIGEDTVDGHQNDMVWAYNIVTRELTRIFSAPYGSETTGVYFYPDINGFAYIKAQVQHPYGESDIEKAGTDASMKQSYTGYIGPFPAMN</sequence>
<dbReference type="PROSITE" id="PS51257">
    <property type="entry name" value="PROKAR_LIPOPROTEIN"/>
    <property type="match status" value="1"/>
</dbReference>
<dbReference type="EMBL" id="ANAH02000008">
    <property type="protein sequence ID" value="EPX62200.1"/>
    <property type="molecule type" value="Genomic_DNA"/>
</dbReference>
<dbReference type="Pfam" id="PF05787">
    <property type="entry name" value="PhoX"/>
    <property type="match status" value="1"/>
</dbReference>
<name>S9PCU7_CYSF2</name>
<dbReference type="Gene3D" id="1.20.5.320">
    <property type="entry name" value="6-Phosphogluconate Dehydrogenase, domain 3"/>
    <property type="match status" value="1"/>
</dbReference>
<reference evidence="3" key="1">
    <citation type="submission" date="2013-05" db="EMBL/GenBank/DDBJ databases">
        <title>Genome assembly of Cystobacter fuscus DSM 2262.</title>
        <authorList>
            <person name="Sharma G."/>
            <person name="Khatri I."/>
            <person name="Kaur C."/>
            <person name="Mayilraj S."/>
            <person name="Subramanian S."/>
        </authorList>
    </citation>
    <scope>NUCLEOTIDE SEQUENCE [LARGE SCALE GENOMIC DNA]</scope>
    <source>
        <strain evidence="3">DSM 2262</strain>
    </source>
</reference>
<evidence type="ECO:0000256" key="1">
    <source>
        <dbReference type="SAM" id="MobiDB-lite"/>
    </source>
</evidence>
<dbReference type="AlphaFoldDB" id="S9PCU7"/>
<comment type="caution">
    <text evidence="3">The sequence shown here is derived from an EMBL/GenBank/DDBJ whole genome shotgun (WGS) entry which is preliminary data.</text>
</comment>
<protein>
    <submittedName>
        <fullName evidence="3">Alkaline phosphatase</fullName>
    </submittedName>
</protein>
<feature type="region of interest" description="Disordered" evidence="1">
    <location>
        <begin position="23"/>
        <end position="48"/>
    </location>
</feature>
<dbReference type="Proteomes" id="UP000011682">
    <property type="component" value="Unassembled WGS sequence"/>
</dbReference>
<dbReference type="eggNOG" id="COG3211">
    <property type="taxonomic scope" value="Bacteria"/>
</dbReference>
<gene>
    <name evidence="3" type="ORF">D187_010104</name>
</gene>